<keyword evidence="2" id="KW-0812">Transmembrane</keyword>
<feature type="compositionally biased region" description="Basic and acidic residues" evidence="1">
    <location>
        <begin position="265"/>
        <end position="276"/>
    </location>
</feature>
<dbReference type="EMBL" id="JAPUFD010000014">
    <property type="protein sequence ID" value="MDI1491272.1"/>
    <property type="molecule type" value="Genomic_DNA"/>
</dbReference>
<comment type="caution">
    <text evidence="3">The sequence shown here is derived from an EMBL/GenBank/DDBJ whole genome shotgun (WGS) entry which is preliminary data.</text>
</comment>
<evidence type="ECO:0000313" key="3">
    <source>
        <dbReference type="EMBL" id="MDI1491272.1"/>
    </source>
</evidence>
<sequence length="386" mass="42394">MYLGDLHEEHVVPKPRKRGSRVSIAVSILLTFVIICVYHQLLEPVNQASIHASRSLQLDPHGRHPDKAVAVVQYDNPDRISLLDCYLKRDLTTNNGPLSSVIFFAHADISPSDSHALDNLVASSPHYSRFNTSTIPSPNFRTLLPPIAEESTLYITIPSTTVYLRPHAFTHLITSKLLHPTQRLTIANSITARHHHVSTTPNPAALTPSYPRQRIGSQTLRTISNTLLNDAENMTSPRASASVRGYLSLQSLLAAPSHPPAQPPHQHDKIDPSEGSNDARLHTAFMSSLALGRLDQWVRRSHPIAPPSPVDATSAMWEVNVAAVWGADVLDTGEQSVWEGEAWMDGMAIVALLDGTSVASLLERWEKYAGAMVCPPSFKEEEGVEL</sequence>
<evidence type="ECO:0000256" key="2">
    <source>
        <dbReference type="SAM" id="Phobius"/>
    </source>
</evidence>
<keyword evidence="2" id="KW-1133">Transmembrane helix</keyword>
<proteinExistence type="predicted"/>
<feature type="transmembrane region" description="Helical" evidence="2">
    <location>
        <begin position="22"/>
        <end position="41"/>
    </location>
</feature>
<feature type="region of interest" description="Disordered" evidence="1">
    <location>
        <begin position="254"/>
        <end position="276"/>
    </location>
</feature>
<protein>
    <submittedName>
        <fullName evidence="3">Uncharacterized protein</fullName>
    </submittedName>
</protein>
<organism evidence="3 4">
    <name type="scientific">Ramalina farinacea</name>
    <dbReference type="NCBI Taxonomy" id="258253"/>
    <lineage>
        <taxon>Eukaryota</taxon>
        <taxon>Fungi</taxon>
        <taxon>Dikarya</taxon>
        <taxon>Ascomycota</taxon>
        <taxon>Pezizomycotina</taxon>
        <taxon>Lecanoromycetes</taxon>
        <taxon>OSLEUM clade</taxon>
        <taxon>Lecanoromycetidae</taxon>
        <taxon>Lecanorales</taxon>
        <taxon>Lecanorineae</taxon>
        <taxon>Ramalinaceae</taxon>
        <taxon>Ramalina</taxon>
    </lineage>
</organism>
<gene>
    <name evidence="3" type="ORF">OHK93_002481</name>
</gene>
<name>A0AA43QSA2_9LECA</name>
<dbReference type="Proteomes" id="UP001161017">
    <property type="component" value="Unassembled WGS sequence"/>
</dbReference>
<keyword evidence="4" id="KW-1185">Reference proteome</keyword>
<evidence type="ECO:0000256" key="1">
    <source>
        <dbReference type="SAM" id="MobiDB-lite"/>
    </source>
</evidence>
<reference evidence="3" key="1">
    <citation type="journal article" date="2023" name="Genome Biol. Evol.">
        <title>First Whole Genome Sequence and Flow Cytometry Genome Size Data for the Lichen-Forming Fungus Ramalina farinacea (Ascomycota).</title>
        <authorList>
            <person name="Llewellyn T."/>
            <person name="Mian S."/>
            <person name="Hill R."/>
            <person name="Leitch I.J."/>
            <person name="Gaya E."/>
        </authorList>
    </citation>
    <scope>NUCLEOTIDE SEQUENCE</scope>
    <source>
        <strain evidence="3">LIQ254RAFAR</strain>
    </source>
</reference>
<evidence type="ECO:0000313" key="4">
    <source>
        <dbReference type="Proteomes" id="UP001161017"/>
    </source>
</evidence>
<accession>A0AA43QSA2</accession>
<dbReference type="AlphaFoldDB" id="A0AA43QSA2"/>
<keyword evidence="2" id="KW-0472">Membrane</keyword>